<organism evidence="2 3">
    <name type="scientific">Polaribacter marinaquae</name>
    <dbReference type="NCBI Taxonomy" id="1642819"/>
    <lineage>
        <taxon>Bacteria</taxon>
        <taxon>Pseudomonadati</taxon>
        <taxon>Bacteroidota</taxon>
        <taxon>Flavobacteriia</taxon>
        <taxon>Flavobacteriales</taxon>
        <taxon>Flavobacteriaceae</taxon>
    </lineage>
</organism>
<gene>
    <name evidence="2" type="ORF">WG950_00385</name>
</gene>
<evidence type="ECO:0000259" key="1">
    <source>
        <dbReference type="Pfam" id="PF01755"/>
    </source>
</evidence>
<dbReference type="CDD" id="cd06532">
    <property type="entry name" value="Glyco_transf_25"/>
    <property type="match status" value="1"/>
</dbReference>
<dbReference type="RefSeq" id="WP_340933337.1">
    <property type="nucleotide sequence ID" value="NZ_CP150496.1"/>
</dbReference>
<dbReference type="Proteomes" id="UP001491088">
    <property type="component" value="Chromosome"/>
</dbReference>
<dbReference type="Pfam" id="PF01755">
    <property type="entry name" value="Glyco_transf_25"/>
    <property type="match status" value="1"/>
</dbReference>
<dbReference type="InterPro" id="IPR002654">
    <property type="entry name" value="Glyco_trans_25"/>
</dbReference>
<dbReference type="EMBL" id="CP150496">
    <property type="protein sequence ID" value="WYW55719.1"/>
    <property type="molecule type" value="Genomic_DNA"/>
</dbReference>
<proteinExistence type="predicted"/>
<name>A0ABZ2TT85_9FLAO</name>
<evidence type="ECO:0000313" key="3">
    <source>
        <dbReference type="Proteomes" id="UP001491088"/>
    </source>
</evidence>
<feature type="domain" description="Glycosyl transferase family 25" evidence="1">
    <location>
        <begin position="5"/>
        <end position="127"/>
    </location>
</feature>
<protein>
    <submittedName>
        <fullName evidence="2">Glycosyltransferase family 25 protein</fullName>
    </submittedName>
</protein>
<evidence type="ECO:0000313" key="2">
    <source>
        <dbReference type="EMBL" id="WYW55719.1"/>
    </source>
</evidence>
<accession>A0ABZ2TT85</accession>
<sequence length="248" mass="28937">MMTYKVYYINLDKSLERRNFMENQFKKLNIPLTRMPAVYGKELPKTYLEKAKKQHNILTHFPYLNDGEIGLTKTYFDLWSIVAKQKEDFAIILEDDALLTDDFFDDLEKILISATNKDFIDIAGRKGFLSIESKELLNKFAIPALQTTGQIIGKDAAKLLAKNLTTYYAPIDVLKQDVFKHKVKVYTTVKSYVSSNDKNVGGTTIQQKSMPKVKKILREILRPIWQLIAFLTYKNYRFFRNIIFYKSN</sequence>
<reference evidence="2 3" key="1">
    <citation type="submission" date="2024-03" db="EMBL/GenBank/DDBJ databases">
        <authorList>
            <person name="Cao K."/>
        </authorList>
    </citation>
    <scope>NUCLEOTIDE SEQUENCE [LARGE SCALE GENOMIC DNA]</scope>
    <source>
        <strain evidence="2 3">MCCC 1K00696</strain>
    </source>
</reference>
<keyword evidence="3" id="KW-1185">Reference proteome</keyword>